<dbReference type="InterPro" id="IPR003593">
    <property type="entry name" value="AAA+_ATPase"/>
</dbReference>
<gene>
    <name evidence="10" type="ORF">GCM10009114_30460</name>
</gene>
<accession>A0ABN1LQ49</accession>
<dbReference type="GO" id="GO:0005524">
    <property type="term" value="F:ATP binding"/>
    <property type="evidence" value="ECO:0007669"/>
    <property type="project" value="UniProtKB-KW"/>
</dbReference>
<keyword evidence="6 7" id="KW-0472">Membrane</keyword>
<evidence type="ECO:0000256" key="1">
    <source>
        <dbReference type="ARBA" id="ARBA00004651"/>
    </source>
</evidence>
<dbReference type="InterPro" id="IPR039421">
    <property type="entry name" value="Type_1_exporter"/>
</dbReference>
<feature type="transmembrane region" description="Helical" evidence="7">
    <location>
        <begin position="72"/>
        <end position="96"/>
    </location>
</feature>
<dbReference type="PANTHER" id="PTHR43394">
    <property type="entry name" value="ATP-DEPENDENT PERMEASE MDL1, MITOCHONDRIAL"/>
    <property type="match status" value="1"/>
</dbReference>
<keyword evidence="5 7" id="KW-1133">Transmembrane helix</keyword>
<dbReference type="Proteomes" id="UP001500359">
    <property type="component" value="Unassembled WGS sequence"/>
</dbReference>
<dbReference type="PROSITE" id="PS50893">
    <property type="entry name" value="ABC_TRANSPORTER_2"/>
    <property type="match status" value="1"/>
</dbReference>
<dbReference type="Gene3D" id="3.40.50.300">
    <property type="entry name" value="P-loop containing nucleotide triphosphate hydrolases"/>
    <property type="match status" value="1"/>
</dbReference>
<protein>
    <submittedName>
        <fullName evidence="10">ABC transporter ATP-binding protein/permease</fullName>
    </submittedName>
</protein>
<dbReference type="SUPFAM" id="SSF90123">
    <property type="entry name" value="ABC transporter transmembrane region"/>
    <property type="match status" value="1"/>
</dbReference>
<dbReference type="EMBL" id="BAAAFD010000010">
    <property type="protein sequence ID" value="GAA0858941.1"/>
    <property type="molecule type" value="Genomic_DNA"/>
</dbReference>
<dbReference type="SUPFAM" id="SSF52540">
    <property type="entry name" value="P-loop containing nucleoside triphosphate hydrolases"/>
    <property type="match status" value="1"/>
</dbReference>
<evidence type="ECO:0000256" key="5">
    <source>
        <dbReference type="ARBA" id="ARBA00022989"/>
    </source>
</evidence>
<evidence type="ECO:0000313" key="10">
    <source>
        <dbReference type="EMBL" id="GAA0858941.1"/>
    </source>
</evidence>
<evidence type="ECO:0000256" key="3">
    <source>
        <dbReference type="ARBA" id="ARBA00022741"/>
    </source>
</evidence>
<dbReference type="PROSITE" id="PS00211">
    <property type="entry name" value="ABC_TRANSPORTER_1"/>
    <property type="match status" value="1"/>
</dbReference>
<keyword evidence="11" id="KW-1185">Reference proteome</keyword>
<sequence>MSEPMINKQKVTTQTLMRWIFGQLKPYKRRVILAIAALIVGALSWLLLGQGVKVVVDDGFVANNADKLNQMVFVVLAIALIGSGAAFVRFYLMIWLGERVSADIRKQVYSHLLTLSPGFFEATRTGEVISRFTADTTVLQTVVGMGLSMALRATITFVGALVLMLITSPMLTIYVLIAVPVVLLPIKFLGAKVRGYARDSQDRVADMGAYVDESLHEIQTVQAYTHEDVDRRLFSQRIEAVMLAASSRIRFRAMLIALIMGISISAITIVAWLGAREVLSAGISAGELTAFMFYAVMAGGSVATISEVIGEIQKAAGASERLLELLNTKPLVKLPESAMSMPVQVDGALSLQGVEFAYPSAPMAKVLSDFNLEITAGERIALVGPSGAGKSSLFQLLLRFYDCTQGQILIDGIDTRQLTTNTLRQQFAMVSQESVIFATSAYENIRYGRPDASFDDVKQAAKAARADEFLALLPDGYQTNLGERGVRLSGGQKQRIAIARAILADRPILLLDEATSALDANNEQLVKQALDELMHDKTTLIIAHRLSTVVNADRIVVMDKGKIVAIGSHQELMQGNSVYRQFAELQLVN</sequence>
<evidence type="ECO:0000256" key="6">
    <source>
        <dbReference type="ARBA" id="ARBA00023136"/>
    </source>
</evidence>
<comment type="subcellular location">
    <subcellularLocation>
        <location evidence="1">Cell membrane</location>
        <topology evidence="1">Multi-pass membrane protein</topology>
    </subcellularLocation>
</comment>
<dbReference type="InterPro" id="IPR011918">
    <property type="entry name" value="ABC_MsbA_ATP-bd"/>
</dbReference>
<dbReference type="InterPro" id="IPR036640">
    <property type="entry name" value="ABC1_TM_sf"/>
</dbReference>
<keyword evidence="4 10" id="KW-0067">ATP-binding</keyword>
<dbReference type="Pfam" id="PF00005">
    <property type="entry name" value="ABC_tran"/>
    <property type="match status" value="1"/>
</dbReference>
<comment type="caution">
    <text evidence="10">The sequence shown here is derived from an EMBL/GenBank/DDBJ whole genome shotgun (WGS) entry which is preliminary data.</text>
</comment>
<feature type="domain" description="ABC transmembrane type-1" evidence="9">
    <location>
        <begin position="32"/>
        <end position="314"/>
    </location>
</feature>
<proteinExistence type="predicted"/>
<name>A0ABN1LQ49_9ALTE</name>
<evidence type="ECO:0000256" key="7">
    <source>
        <dbReference type="SAM" id="Phobius"/>
    </source>
</evidence>
<dbReference type="PANTHER" id="PTHR43394:SF1">
    <property type="entry name" value="ATP-BINDING CASSETTE SUB-FAMILY B MEMBER 10, MITOCHONDRIAL"/>
    <property type="match status" value="1"/>
</dbReference>
<keyword evidence="3" id="KW-0547">Nucleotide-binding</keyword>
<feature type="transmembrane region" description="Helical" evidence="7">
    <location>
        <begin position="253"/>
        <end position="275"/>
    </location>
</feature>
<dbReference type="InterPro" id="IPR027417">
    <property type="entry name" value="P-loop_NTPase"/>
</dbReference>
<dbReference type="NCBIfam" id="TIGR02204">
    <property type="entry name" value="MsbA_rel"/>
    <property type="match status" value="1"/>
</dbReference>
<evidence type="ECO:0000256" key="2">
    <source>
        <dbReference type="ARBA" id="ARBA00022692"/>
    </source>
</evidence>
<feature type="domain" description="ABC transporter" evidence="8">
    <location>
        <begin position="349"/>
        <end position="585"/>
    </location>
</feature>
<dbReference type="InterPro" id="IPR003439">
    <property type="entry name" value="ABC_transporter-like_ATP-bd"/>
</dbReference>
<dbReference type="SMART" id="SM00382">
    <property type="entry name" value="AAA"/>
    <property type="match status" value="1"/>
</dbReference>
<dbReference type="Pfam" id="PF00664">
    <property type="entry name" value="ABC_membrane"/>
    <property type="match status" value="1"/>
</dbReference>
<dbReference type="InterPro" id="IPR017871">
    <property type="entry name" value="ABC_transporter-like_CS"/>
</dbReference>
<feature type="transmembrane region" description="Helical" evidence="7">
    <location>
        <begin position="173"/>
        <end position="190"/>
    </location>
</feature>
<evidence type="ECO:0000259" key="9">
    <source>
        <dbReference type="PROSITE" id="PS50929"/>
    </source>
</evidence>
<evidence type="ECO:0000259" key="8">
    <source>
        <dbReference type="PROSITE" id="PS50893"/>
    </source>
</evidence>
<evidence type="ECO:0000256" key="4">
    <source>
        <dbReference type="ARBA" id="ARBA00022840"/>
    </source>
</evidence>
<dbReference type="InterPro" id="IPR011527">
    <property type="entry name" value="ABC1_TM_dom"/>
</dbReference>
<organism evidence="10 11">
    <name type="scientific">Aliiglaciecola litoralis</name>
    <dbReference type="NCBI Taxonomy" id="582857"/>
    <lineage>
        <taxon>Bacteria</taxon>
        <taxon>Pseudomonadati</taxon>
        <taxon>Pseudomonadota</taxon>
        <taxon>Gammaproteobacteria</taxon>
        <taxon>Alteromonadales</taxon>
        <taxon>Alteromonadaceae</taxon>
        <taxon>Aliiglaciecola</taxon>
    </lineage>
</organism>
<feature type="transmembrane region" description="Helical" evidence="7">
    <location>
        <begin position="149"/>
        <end position="167"/>
    </location>
</feature>
<feature type="transmembrane region" description="Helical" evidence="7">
    <location>
        <begin position="281"/>
        <end position="305"/>
    </location>
</feature>
<evidence type="ECO:0000313" key="11">
    <source>
        <dbReference type="Proteomes" id="UP001500359"/>
    </source>
</evidence>
<reference evidence="10 11" key="1">
    <citation type="journal article" date="2019" name="Int. J. Syst. Evol. Microbiol.">
        <title>The Global Catalogue of Microorganisms (GCM) 10K type strain sequencing project: providing services to taxonomists for standard genome sequencing and annotation.</title>
        <authorList>
            <consortium name="The Broad Institute Genomics Platform"/>
            <consortium name="The Broad Institute Genome Sequencing Center for Infectious Disease"/>
            <person name="Wu L."/>
            <person name="Ma J."/>
        </authorList>
    </citation>
    <scope>NUCLEOTIDE SEQUENCE [LARGE SCALE GENOMIC DNA]</scope>
    <source>
        <strain evidence="10 11">JCM 15896</strain>
    </source>
</reference>
<dbReference type="Gene3D" id="1.20.1560.10">
    <property type="entry name" value="ABC transporter type 1, transmembrane domain"/>
    <property type="match status" value="1"/>
</dbReference>
<dbReference type="PROSITE" id="PS50929">
    <property type="entry name" value="ABC_TM1F"/>
    <property type="match status" value="1"/>
</dbReference>
<dbReference type="CDD" id="cd18575">
    <property type="entry name" value="ABC_6TM_bac_exporter_ABCB8_10_like"/>
    <property type="match status" value="1"/>
</dbReference>
<keyword evidence="2 7" id="KW-0812">Transmembrane</keyword>
<feature type="transmembrane region" description="Helical" evidence="7">
    <location>
        <begin position="31"/>
        <end position="52"/>
    </location>
</feature>